<dbReference type="EMBL" id="CP036290">
    <property type="protein sequence ID" value="QDU86648.1"/>
    <property type="molecule type" value="Genomic_DNA"/>
</dbReference>
<evidence type="ECO:0000313" key="2">
    <source>
        <dbReference type="EMBL" id="QDU86648.1"/>
    </source>
</evidence>
<name>A0A518D5A0_9BACT</name>
<dbReference type="InterPro" id="IPR001173">
    <property type="entry name" value="Glyco_trans_2-like"/>
</dbReference>
<keyword evidence="3" id="KW-1185">Reference proteome</keyword>
<dbReference type="AlphaFoldDB" id="A0A518D5A0"/>
<organism evidence="2 3">
    <name type="scientific">Rohdeia mirabilis</name>
    <dbReference type="NCBI Taxonomy" id="2528008"/>
    <lineage>
        <taxon>Bacteria</taxon>
        <taxon>Pseudomonadati</taxon>
        <taxon>Planctomycetota</taxon>
        <taxon>Planctomycetia</taxon>
        <taxon>Planctomycetia incertae sedis</taxon>
        <taxon>Rohdeia</taxon>
    </lineage>
</organism>
<protein>
    <submittedName>
        <fullName evidence="2">Undecaprenyl-phosphate mannosyltransferase</fullName>
        <ecNumber evidence="2">2.4.1.54</ecNumber>
    </submittedName>
</protein>
<reference evidence="2 3" key="1">
    <citation type="submission" date="2019-02" db="EMBL/GenBank/DDBJ databases">
        <title>Deep-cultivation of Planctomycetes and their phenomic and genomic characterization uncovers novel biology.</title>
        <authorList>
            <person name="Wiegand S."/>
            <person name="Jogler M."/>
            <person name="Boedeker C."/>
            <person name="Pinto D."/>
            <person name="Vollmers J."/>
            <person name="Rivas-Marin E."/>
            <person name="Kohn T."/>
            <person name="Peeters S.H."/>
            <person name="Heuer A."/>
            <person name="Rast P."/>
            <person name="Oberbeckmann S."/>
            <person name="Bunk B."/>
            <person name="Jeske O."/>
            <person name="Meyerdierks A."/>
            <person name="Storesund J.E."/>
            <person name="Kallscheuer N."/>
            <person name="Luecker S."/>
            <person name="Lage O.M."/>
            <person name="Pohl T."/>
            <person name="Merkel B.J."/>
            <person name="Hornburger P."/>
            <person name="Mueller R.-W."/>
            <person name="Bruemmer F."/>
            <person name="Labrenz M."/>
            <person name="Spormann A.M."/>
            <person name="Op den Camp H."/>
            <person name="Overmann J."/>
            <person name="Amann R."/>
            <person name="Jetten M.S.M."/>
            <person name="Mascher T."/>
            <person name="Medema M.H."/>
            <person name="Devos D.P."/>
            <person name="Kaster A.-K."/>
            <person name="Ovreas L."/>
            <person name="Rohde M."/>
            <person name="Galperin M.Y."/>
            <person name="Jogler C."/>
        </authorList>
    </citation>
    <scope>NUCLEOTIDE SEQUENCE [LARGE SCALE GENOMIC DNA]</scope>
    <source>
        <strain evidence="2 3">Pla163</strain>
    </source>
</reference>
<dbReference type="GO" id="GO:0047267">
    <property type="term" value="F:undecaprenyl-phosphate mannosyltransferase activity"/>
    <property type="evidence" value="ECO:0007669"/>
    <property type="project" value="UniProtKB-EC"/>
</dbReference>
<gene>
    <name evidence="2" type="ORF">Pla163_37990</name>
</gene>
<dbReference type="Proteomes" id="UP000319342">
    <property type="component" value="Chromosome"/>
</dbReference>
<dbReference type="PANTHER" id="PTHR48090:SF7">
    <property type="entry name" value="RFBJ PROTEIN"/>
    <property type="match status" value="1"/>
</dbReference>
<proteinExistence type="predicted"/>
<dbReference type="InterPro" id="IPR050256">
    <property type="entry name" value="Glycosyltransferase_2"/>
</dbReference>
<dbReference type="InterPro" id="IPR029044">
    <property type="entry name" value="Nucleotide-diphossugar_trans"/>
</dbReference>
<dbReference type="PANTHER" id="PTHR48090">
    <property type="entry name" value="UNDECAPRENYL-PHOSPHATE 4-DEOXY-4-FORMAMIDO-L-ARABINOSE TRANSFERASE-RELATED"/>
    <property type="match status" value="1"/>
</dbReference>
<sequence>MIPALDEAAVIGETVRQVVRFLDGWADAFQLVVVDDGSSDGTADEVERATDDPRVELLRHPACRGKGAAIRSGVAASRLDHVLFTDADLSMPIEELERVWELLESADVVVASKRCGAAEIDYPPLRRLTGAFGQMLIHTFVVRGISDTQGGFKLFRGDVARALFRVQRLDGFGFDFEVLYLARRYGWRVTETPFRGRHRIGGSITLRSYLRTLGEVGRVVAAKVLRRYPAAPPSGAPDPVDTIATS</sequence>
<dbReference type="EC" id="2.4.1.54" evidence="2"/>
<evidence type="ECO:0000313" key="3">
    <source>
        <dbReference type="Proteomes" id="UP000319342"/>
    </source>
</evidence>
<dbReference type="SUPFAM" id="SSF53448">
    <property type="entry name" value="Nucleotide-diphospho-sugar transferases"/>
    <property type="match status" value="1"/>
</dbReference>
<dbReference type="Gene3D" id="3.90.550.10">
    <property type="entry name" value="Spore Coat Polysaccharide Biosynthesis Protein SpsA, Chain A"/>
    <property type="match status" value="1"/>
</dbReference>
<evidence type="ECO:0000259" key="1">
    <source>
        <dbReference type="Pfam" id="PF00535"/>
    </source>
</evidence>
<dbReference type="Pfam" id="PF00535">
    <property type="entry name" value="Glycos_transf_2"/>
    <property type="match status" value="1"/>
</dbReference>
<accession>A0A518D5A0</accession>
<keyword evidence="2" id="KW-0808">Transferase</keyword>
<feature type="domain" description="Glycosyltransferase 2-like" evidence="1">
    <location>
        <begin position="2"/>
        <end position="161"/>
    </location>
</feature>
<keyword evidence="2" id="KW-0328">Glycosyltransferase</keyword>